<protein>
    <submittedName>
        <fullName evidence="2">Uncharacterized protein</fullName>
    </submittedName>
</protein>
<reference evidence="2" key="2">
    <citation type="journal article" date="2024" name="Plant">
        <title>Genomic evolution and insights into agronomic trait innovations of Sesamum species.</title>
        <authorList>
            <person name="Miao H."/>
            <person name="Wang L."/>
            <person name="Qu L."/>
            <person name="Liu H."/>
            <person name="Sun Y."/>
            <person name="Le M."/>
            <person name="Wang Q."/>
            <person name="Wei S."/>
            <person name="Zheng Y."/>
            <person name="Lin W."/>
            <person name="Duan Y."/>
            <person name="Cao H."/>
            <person name="Xiong S."/>
            <person name="Wang X."/>
            <person name="Wei L."/>
            <person name="Li C."/>
            <person name="Ma Q."/>
            <person name="Ju M."/>
            <person name="Zhao R."/>
            <person name="Li G."/>
            <person name="Mu C."/>
            <person name="Tian Q."/>
            <person name="Mei H."/>
            <person name="Zhang T."/>
            <person name="Gao T."/>
            <person name="Zhang H."/>
        </authorList>
    </citation>
    <scope>NUCLEOTIDE SEQUENCE</scope>
    <source>
        <strain evidence="2">G02</strain>
    </source>
</reference>
<sequence length="99" mass="10754">MIVGGPTDGDSGRARRAHVRASRTAMEINNKAPAGWPMIYFRPADAQGVHLPHNDALVISATKADYTVQHIFVDSGSSADVLFYKVYQPMKLGDVPLES</sequence>
<feature type="region of interest" description="Disordered" evidence="1">
    <location>
        <begin position="1"/>
        <end position="21"/>
    </location>
</feature>
<evidence type="ECO:0000256" key="1">
    <source>
        <dbReference type="SAM" id="MobiDB-lite"/>
    </source>
</evidence>
<dbReference type="EMBL" id="JACGWJ010000002">
    <property type="protein sequence ID" value="KAL0434833.1"/>
    <property type="molecule type" value="Genomic_DNA"/>
</dbReference>
<name>A0AAW2VZY4_SESRA</name>
<comment type="caution">
    <text evidence="2">The sequence shown here is derived from an EMBL/GenBank/DDBJ whole genome shotgun (WGS) entry which is preliminary data.</text>
</comment>
<reference evidence="2" key="1">
    <citation type="submission" date="2020-06" db="EMBL/GenBank/DDBJ databases">
        <authorList>
            <person name="Li T."/>
            <person name="Hu X."/>
            <person name="Zhang T."/>
            <person name="Song X."/>
            <person name="Zhang H."/>
            <person name="Dai N."/>
            <person name="Sheng W."/>
            <person name="Hou X."/>
            <person name="Wei L."/>
        </authorList>
    </citation>
    <scope>NUCLEOTIDE SEQUENCE</scope>
    <source>
        <strain evidence="2">G02</strain>
        <tissue evidence="2">Leaf</tissue>
    </source>
</reference>
<gene>
    <name evidence="2" type="ORF">Sradi_0191200</name>
</gene>
<proteinExistence type="predicted"/>
<accession>A0AAW2VZY4</accession>
<evidence type="ECO:0000313" key="2">
    <source>
        <dbReference type="EMBL" id="KAL0434833.1"/>
    </source>
</evidence>
<dbReference type="AlphaFoldDB" id="A0AAW2VZY4"/>
<organism evidence="2">
    <name type="scientific">Sesamum radiatum</name>
    <name type="common">Black benniseed</name>
    <dbReference type="NCBI Taxonomy" id="300843"/>
    <lineage>
        <taxon>Eukaryota</taxon>
        <taxon>Viridiplantae</taxon>
        <taxon>Streptophyta</taxon>
        <taxon>Embryophyta</taxon>
        <taxon>Tracheophyta</taxon>
        <taxon>Spermatophyta</taxon>
        <taxon>Magnoliopsida</taxon>
        <taxon>eudicotyledons</taxon>
        <taxon>Gunneridae</taxon>
        <taxon>Pentapetalae</taxon>
        <taxon>asterids</taxon>
        <taxon>lamiids</taxon>
        <taxon>Lamiales</taxon>
        <taxon>Pedaliaceae</taxon>
        <taxon>Sesamum</taxon>
    </lineage>
</organism>